<dbReference type="Proteomes" id="UP000054324">
    <property type="component" value="Unassembled WGS sequence"/>
</dbReference>
<keyword evidence="1" id="KW-0812">Transmembrane</keyword>
<accession>A0A074ZPB3</accession>
<organism evidence="2 3">
    <name type="scientific">Opisthorchis viverrini</name>
    <name type="common">Southeast Asian liver fluke</name>
    <dbReference type="NCBI Taxonomy" id="6198"/>
    <lineage>
        <taxon>Eukaryota</taxon>
        <taxon>Metazoa</taxon>
        <taxon>Spiralia</taxon>
        <taxon>Lophotrochozoa</taxon>
        <taxon>Platyhelminthes</taxon>
        <taxon>Trematoda</taxon>
        <taxon>Digenea</taxon>
        <taxon>Opisthorchiida</taxon>
        <taxon>Opisthorchiata</taxon>
        <taxon>Opisthorchiidae</taxon>
        <taxon>Opisthorchis</taxon>
    </lineage>
</organism>
<protein>
    <submittedName>
        <fullName evidence="2">Uncharacterized protein</fullName>
    </submittedName>
</protein>
<keyword evidence="1" id="KW-0472">Membrane</keyword>
<dbReference type="EMBL" id="KL596682">
    <property type="protein sequence ID" value="KER29258.1"/>
    <property type="molecule type" value="Genomic_DNA"/>
</dbReference>
<feature type="transmembrane region" description="Helical" evidence="1">
    <location>
        <begin position="97"/>
        <end position="119"/>
    </location>
</feature>
<keyword evidence="1" id="KW-1133">Transmembrane helix</keyword>
<dbReference type="CTD" id="20318287"/>
<keyword evidence="3" id="KW-1185">Reference proteome</keyword>
<dbReference type="RefSeq" id="XP_009167011.1">
    <property type="nucleotide sequence ID" value="XM_009168747.1"/>
</dbReference>
<evidence type="ECO:0000313" key="3">
    <source>
        <dbReference type="Proteomes" id="UP000054324"/>
    </source>
</evidence>
<dbReference type="GeneID" id="20318287"/>
<gene>
    <name evidence="2" type="ORF">T265_04101</name>
</gene>
<dbReference type="AlphaFoldDB" id="A0A074ZPB3"/>
<evidence type="ECO:0000313" key="2">
    <source>
        <dbReference type="EMBL" id="KER29258.1"/>
    </source>
</evidence>
<evidence type="ECO:0000256" key="1">
    <source>
        <dbReference type="SAM" id="Phobius"/>
    </source>
</evidence>
<sequence>MDTSLQAVTSPEVVQWLRHQLTGRKVRGLNPTSSSGLLMSRLGQPGSIPLMVDPSVSMAALHQEATASNAQLSTPHPQIVGERKCGSYNYCTTSTRFLQLIMVVMMISPMYYVYTCIAVSRISYQLKHEAAWCSAFNCYD</sequence>
<reference evidence="2 3" key="1">
    <citation type="submission" date="2013-11" db="EMBL/GenBank/DDBJ databases">
        <title>Opisthorchis viverrini - life in the bile duct.</title>
        <authorList>
            <person name="Young N.D."/>
            <person name="Nagarajan N."/>
            <person name="Lin S.J."/>
            <person name="Korhonen P.K."/>
            <person name="Jex A.R."/>
            <person name="Hall R.S."/>
            <person name="Safavi-Hemami H."/>
            <person name="Kaewkong W."/>
            <person name="Bertrand D."/>
            <person name="Gao S."/>
            <person name="Seet Q."/>
            <person name="Wongkham S."/>
            <person name="Teh B.T."/>
            <person name="Wongkham C."/>
            <person name="Intapan P.M."/>
            <person name="Maleewong W."/>
            <person name="Yang X."/>
            <person name="Hu M."/>
            <person name="Wang Z."/>
            <person name="Hofmann A."/>
            <person name="Sternberg P.W."/>
            <person name="Tan P."/>
            <person name="Wang J."/>
            <person name="Gasser R.B."/>
        </authorList>
    </citation>
    <scope>NUCLEOTIDE SEQUENCE [LARGE SCALE GENOMIC DNA]</scope>
</reference>
<name>A0A074ZPB3_OPIVI</name>
<dbReference type="KEGG" id="ovi:T265_04101"/>
<proteinExistence type="predicted"/>